<protein>
    <recommendedName>
        <fullName evidence="3">Electron transfer flavoprotein subunit beta</fullName>
    </recommendedName>
    <alternativeName>
        <fullName evidence="7">Electron transfer flavoprotein small subunit</fullName>
    </alternativeName>
</protein>
<organism evidence="10 11">
    <name type="scientific">Methylocaldum marinum</name>
    <dbReference type="NCBI Taxonomy" id="1432792"/>
    <lineage>
        <taxon>Bacteria</taxon>
        <taxon>Pseudomonadati</taxon>
        <taxon>Pseudomonadota</taxon>
        <taxon>Gammaproteobacteria</taxon>
        <taxon>Methylococcales</taxon>
        <taxon>Methylococcaceae</taxon>
        <taxon>Methylocaldum</taxon>
    </lineage>
</organism>
<dbReference type="Pfam" id="PF01012">
    <property type="entry name" value="ETF"/>
    <property type="match status" value="1"/>
</dbReference>
<evidence type="ECO:0000259" key="9">
    <source>
        <dbReference type="SMART" id="SM00893"/>
    </source>
</evidence>
<evidence type="ECO:0000256" key="4">
    <source>
        <dbReference type="ARBA" id="ARBA00022448"/>
    </source>
</evidence>
<dbReference type="SUPFAM" id="SSF52402">
    <property type="entry name" value="Adenine nucleotide alpha hydrolases-like"/>
    <property type="match status" value="1"/>
</dbReference>
<dbReference type="KEGG" id="mmai:sS8_4933"/>
<dbReference type="Gene3D" id="3.40.50.620">
    <property type="entry name" value="HUPs"/>
    <property type="match status" value="1"/>
</dbReference>
<dbReference type="EMBL" id="AP017928">
    <property type="protein sequence ID" value="BBA36856.1"/>
    <property type="molecule type" value="Genomic_DNA"/>
</dbReference>
<dbReference type="GO" id="GO:0009055">
    <property type="term" value="F:electron transfer activity"/>
    <property type="evidence" value="ECO:0007669"/>
    <property type="project" value="InterPro"/>
</dbReference>
<evidence type="ECO:0000256" key="2">
    <source>
        <dbReference type="ARBA" id="ARBA00011355"/>
    </source>
</evidence>
<evidence type="ECO:0000256" key="3">
    <source>
        <dbReference type="ARBA" id="ARBA00016797"/>
    </source>
</evidence>
<dbReference type="InterPro" id="IPR014729">
    <property type="entry name" value="Rossmann-like_a/b/a_fold"/>
</dbReference>
<evidence type="ECO:0000256" key="7">
    <source>
        <dbReference type="ARBA" id="ARBA00042002"/>
    </source>
</evidence>
<dbReference type="InterPro" id="IPR033948">
    <property type="entry name" value="ETF_beta_N"/>
</dbReference>
<evidence type="ECO:0000256" key="1">
    <source>
        <dbReference type="ARBA" id="ARBA00007557"/>
    </source>
</evidence>
<evidence type="ECO:0000313" key="10">
    <source>
        <dbReference type="EMBL" id="BBA36856.1"/>
    </source>
</evidence>
<evidence type="ECO:0000256" key="6">
    <source>
        <dbReference type="ARBA" id="ARBA00025649"/>
    </source>
</evidence>
<dbReference type="AlphaFoldDB" id="A0A250KZB1"/>
<dbReference type="GO" id="GO:0046395">
    <property type="term" value="P:carboxylic acid catabolic process"/>
    <property type="evidence" value="ECO:0007669"/>
    <property type="project" value="UniProtKB-ARBA"/>
</dbReference>
<dbReference type="PANTHER" id="PTHR21294">
    <property type="entry name" value="ELECTRON TRANSFER FLAVOPROTEIN BETA-SUBUNIT"/>
    <property type="match status" value="1"/>
</dbReference>
<dbReference type="FunFam" id="3.40.50.620:FF:000011">
    <property type="entry name" value="Electron transfer flavoprotein subunit beta"/>
    <property type="match status" value="1"/>
</dbReference>
<keyword evidence="4" id="KW-0813">Transport</keyword>
<comment type="subunit">
    <text evidence="2">Heterodimer of an alpha and a beta subunit.</text>
</comment>
<dbReference type="InterPro" id="IPR012255">
    <property type="entry name" value="ETF_b"/>
</dbReference>
<dbReference type="InterPro" id="IPR014730">
    <property type="entry name" value="ETF_a/b_N"/>
</dbReference>
<proteinExistence type="inferred from homology"/>
<dbReference type="PANTHER" id="PTHR21294:SF8">
    <property type="entry name" value="ELECTRON TRANSFER FLAVOPROTEIN SUBUNIT BETA"/>
    <property type="match status" value="1"/>
</dbReference>
<sequence>MKILVSVKRVVDYNVRIQVKPDGSGVMLDGVKMSMNPFDEIALEEAIRLKEAGKATEIVAVALGPQAVQEQLRSALALGADRAIHMPLDTAPQPINVARALAGLARRENPDLILMGKQAIDDDCNQTPQMVAALLDWPQATFASRIELNDKSATVAREVDAGLEFLSVDLPAVISADLRLNVPRYPKLPDIMKARRLPIETATPEDLGVEFVPEARLLKVAPPPKRQAGRKVASVDELVAAVRERGLLS</sequence>
<evidence type="ECO:0000256" key="5">
    <source>
        <dbReference type="ARBA" id="ARBA00022982"/>
    </source>
</evidence>
<feature type="domain" description="Electron transfer flavoprotein alpha/beta-subunit N-terminal" evidence="9">
    <location>
        <begin position="23"/>
        <end position="211"/>
    </location>
</feature>
<comment type="similarity">
    <text evidence="1">Belongs to the ETF beta-subunit/FixA family.</text>
</comment>
<evidence type="ECO:0000256" key="8">
    <source>
        <dbReference type="ARBA" id="ARBA00049933"/>
    </source>
</evidence>
<dbReference type="PIRSF" id="PIRSF000090">
    <property type="entry name" value="Beta-ETF"/>
    <property type="match status" value="1"/>
</dbReference>
<evidence type="ECO:0000313" key="11">
    <source>
        <dbReference type="Proteomes" id="UP000266313"/>
    </source>
</evidence>
<dbReference type="SMART" id="SM00893">
    <property type="entry name" value="ETF"/>
    <property type="match status" value="1"/>
</dbReference>
<comment type="function">
    <text evidence="6">The electron transfer flavoprotein serves as a specific electron acceptor for other dehydrogenases. It transfers the electrons to the main respiratory chain via ETF-ubiquinone oxidoreductase (ETF dehydrogenase).</text>
</comment>
<gene>
    <name evidence="10" type="ORF">sS8_4933</name>
</gene>
<accession>A0A250KZB1</accession>
<keyword evidence="11" id="KW-1185">Reference proteome</keyword>
<comment type="cofactor">
    <cofactor evidence="8">
        <name>AMP</name>
        <dbReference type="ChEBI" id="CHEBI:456215"/>
    </cofactor>
</comment>
<reference evidence="10 11" key="1">
    <citation type="submission" date="2016-12" db="EMBL/GenBank/DDBJ databases">
        <title>Genome sequencing of Methylocaldum marinum.</title>
        <authorList>
            <person name="Takeuchi M."/>
            <person name="Kamagata Y."/>
            <person name="Hiraoka S."/>
            <person name="Oshima K."/>
            <person name="Hattori M."/>
            <person name="Iwasaki W."/>
        </authorList>
    </citation>
    <scope>NUCLEOTIDE SEQUENCE [LARGE SCALE GENOMIC DNA]</scope>
    <source>
        <strain evidence="10 11">S8</strain>
    </source>
</reference>
<dbReference type="CDD" id="cd01714">
    <property type="entry name" value="ETF_beta"/>
    <property type="match status" value="1"/>
</dbReference>
<dbReference type="RefSeq" id="WP_119631965.1">
    <property type="nucleotide sequence ID" value="NZ_AP017928.1"/>
</dbReference>
<keyword evidence="5" id="KW-0249">Electron transport</keyword>
<dbReference type="OrthoDB" id="9781325at2"/>
<name>A0A250KZB1_9GAMM</name>
<dbReference type="Proteomes" id="UP000266313">
    <property type="component" value="Chromosome"/>
</dbReference>